<sequence length="498" mass="54084">MWYFSSPEWANKIALVQQDKQLTYQALANAVTARKNWLIEQQVSRVAVAMDNTIEWVLFDLACQDAELCCVPVPSFFSPQQTAHLLNESSIELMLTQDNNSPSNRNSPANNDATDSPFAGVYATRLTVQHEPKIPAGTNKITFTSGTTGSPKGVCLSNEAQLNVAHSLADAVALQDVRHLCLLPLATLLENIAGIYAPLLVGGTIILASQEERGFSGSRLAQPQQLLALISQQQPTSLILVPELLSLFVGACQQGWKPPQSLRFIAVGGGKVAAGLVQKAHVLGLPVYQGYGLSECASVVSLNTPMQEDQASAGAVLPHNQLHIEQGELVITGNLFLGYLNQPESFYPQEVRTGDLVSLTNGFLNIDGRQKNIIINSFGRNLSPEWVEAELMATGYFREALVFGEAKPYCGALLSPAAAHITEEQIQQVVSMVNQHLPDYARIGTWLPLAQPLMSIPGMVTATGKPIRDKILAHFADQIEPLYQDTFLQLNTAFGESL</sequence>
<name>A0A1M5E7Q3_9GAMM</name>
<dbReference type="InterPro" id="IPR020845">
    <property type="entry name" value="AMP-binding_CS"/>
</dbReference>
<dbReference type="Proteomes" id="UP000184517">
    <property type="component" value="Unassembled WGS sequence"/>
</dbReference>
<dbReference type="PANTHER" id="PTHR43767:SF8">
    <property type="entry name" value="LONG-CHAIN-FATTY-ACID--COA LIGASE"/>
    <property type="match status" value="1"/>
</dbReference>
<keyword evidence="1" id="KW-0436">Ligase</keyword>
<reference evidence="4" key="1">
    <citation type="submission" date="2016-11" db="EMBL/GenBank/DDBJ databases">
        <authorList>
            <person name="Varghese N."/>
            <person name="Submissions S."/>
        </authorList>
    </citation>
    <scope>NUCLEOTIDE SEQUENCE [LARGE SCALE GENOMIC DNA]</scope>
    <source>
        <strain evidence="4">DSM 16579</strain>
    </source>
</reference>
<dbReference type="Gene3D" id="3.30.300.30">
    <property type="match status" value="1"/>
</dbReference>
<dbReference type="AlphaFoldDB" id="A0A1M5E7Q3"/>
<protein>
    <submittedName>
        <fullName evidence="3">Long-chain acyl-CoA synthetase (AMP-forming)</fullName>
    </submittedName>
</protein>
<dbReference type="RefSeq" id="WP_072840083.1">
    <property type="nucleotide sequence ID" value="NZ_FQVF01000011.1"/>
</dbReference>
<dbReference type="PROSITE" id="PS00455">
    <property type="entry name" value="AMP_BINDING"/>
    <property type="match status" value="1"/>
</dbReference>
<dbReference type="SUPFAM" id="SSF56801">
    <property type="entry name" value="Acetyl-CoA synthetase-like"/>
    <property type="match status" value="1"/>
</dbReference>
<dbReference type="InterPro" id="IPR045851">
    <property type="entry name" value="AMP-bd_C_sf"/>
</dbReference>
<dbReference type="InterPro" id="IPR042099">
    <property type="entry name" value="ANL_N_sf"/>
</dbReference>
<dbReference type="InterPro" id="IPR050237">
    <property type="entry name" value="ATP-dep_AMP-bd_enzyme"/>
</dbReference>
<evidence type="ECO:0000313" key="4">
    <source>
        <dbReference type="Proteomes" id="UP000184517"/>
    </source>
</evidence>
<dbReference type="Pfam" id="PF23562">
    <property type="entry name" value="AMP-binding_C_3"/>
    <property type="match status" value="1"/>
</dbReference>
<gene>
    <name evidence="3" type="ORF">SAMN02745753_02561</name>
</gene>
<organism evidence="3 4">
    <name type="scientific">Marinomonas polaris DSM 16579</name>
    <dbReference type="NCBI Taxonomy" id="1122206"/>
    <lineage>
        <taxon>Bacteria</taxon>
        <taxon>Pseudomonadati</taxon>
        <taxon>Pseudomonadota</taxon>
        <taxon>Gammaproteobacteria</taxon>
        <taxon>Oceanospirillales</taxon>
        <taxon>Oceanospirillaceae</taxon>
        <taxon>Marinomonas</taxon>
    </lineage>
</organism>
<evidence type="ECO:0000313" key="3">
    <source>
        <dbReference type="EMBL" id="SHF75283.1"/>
    </source>
</evidence>
<dbReference type="InterPro" id="IPR000873">
    <property type="entry name" value="AMP-dep_synth/lig_dom"/>
</dbReference>
<dbReference type="EMBL" id="FQVF01000011">
    <property type="protein sequence ID" value="SHF75283.1"/>
    <property type="molecule type" value="Genomic_DNA"/>
</dbReference>
<keyword evidence="4" id="KW-1185">Reference proteome</keyword>
<dbReference type="Pfam" id="PF00501">
    <property type="entry name" value="AMP-binding"/>
    <property type="match status" value="1"/>
</dbReference>
<proteinExistence type="predicted"/>
<evidence type="ECO:0000256" key="1">
    <source>
        <dbReference type="ARBA" id="ARBA00022598"/>
    </source>
</evidence>
<feature type="domain" description="AMP-dependent synthetase/ligase" evidence="2">
    <location>
        <begin position="9"/>
        <end position="333"/>
    </location>
</feature>
<dbReference type="PANTHER" id="PTHR43767">
    <property type="entry name" value="LONG-CHAIN-FATTY-ACID--COA LIGASE"/>
    <property type="match status" value="1"/>
</dbReference>
<dbReference type="OrthoDB" id="9803968at2"/>
<evidence type="ECO:0000259" key="2">
    <source>
        <dbReference type="Pfam" id="PF00501"/>
    </source>
</evidence>
<accession>A0A1M5E7Q3</accession>
<dbReference type="STRING" id="1122206.SAMN02745753_02561"/>
<dbReference type="GO" id="GO:0016874">
    <property type="term" value="F:ligase activity"/>
    <property type="evidence" value="ECO:0007669"/>
    <property type="project" value="UniProtKB-KW"/>
</dbReference>
<dbReference type="Gene3D" id="3.40.50.12780">
    <property type="entry name" value="N-terminal domain of ligase-like"/>
    <property type="match status" value="1"/>
</dbReference>